<evidence type="ECO:0000313" key="2">
    <source>
        <dbReference type="Proteomes" id="UP000183794"/>
    </source>
</evidence>
<dbReference type="STRING" id="80854.MVIS_0789"/>
<reference evidence="1 2" key="1">
    <citation type="submission" date="2016-11" db="EMBL/GenBank/DDBJ databases">
        <authorList>
            <person name="Jaros S."/>
            <person name="Januszkiewicz K."/>
            <person name="Wedrychowicz H."/>
        </authorList>
    </citation>
    <scope>NUCLEOTIDE SEQUENCE [LARGE SCALE GENOMIC DNA]</scope>
    <source>
        <strain evidence="1">NVI 5450</strain>
    </source>
</reference>
<accession>A0A090IDS2</accession>
<dbReference type="RefSeq" id="WP_045109217.1">
    <property type="nucleotide sequence ID" value="NZ_CAWRBC010000105.1"/>
</dbReference>
<dbReference type="Proteomes" id="UP000183794">
    <property type="component" value="Unassembled WGS sequence"/>
</dbReference>
<proteinExistence type="predicted"/>
<name>A0A090IDS2_9GAMM</name>
<dbReference type="KEGG" id="mvs:MVIS_0789"/>
<sequence length="163" mass="18070">MKTNMTIVALALFSTASFAGTTNISGNYSGTYNLEVRTTDNVVKAKSTQANQWKWDFDNKIVTINAGYIKNAHIPFPVGYAAHAPISLIDNEDGTYTINYVFQAYNPIYFYPKAQTSSTFEITDTEFGLEFKTIDSDADGVIGEAIYGLFPWDIELNWTGSAN</sequence>
<evidence type="ECO:0000313" key="1">
    <source>
        <dbReference type="EMBL" id="SGY85262.1"/>
    </source>
</evidence>
<dbReference type="AlphaFoldDB" id="A0A090IDS2"/>
<organism evidence="1 2">
    <name type="scientific">Moritella viscosa</name>
    <dbReference type="NCBI Taxonomy" id="80854"/>
    <lineage>
        <taxon>Bacteria</taxon>
        <taxon>Pseudomonadati</taxon>
        <taxon>Pseudomonadota</taxon>
        <taxon>Gammaproteobacteria</taxon>
        <taxon>Alteromonadales</taxon>
        <taxon>Moritellaceae</taxon>
        <taxon>Moritella</taxon>
    </lineage>
</organism>
<protein>
    <submittedName>
        <fullName evidence="1">TonB-dependent receptor</fullName>
    </submittedName>
</protein>
<dbReference type="OrthoDB" id="5242130at2"/>
<keyword evidence="1" id="KW-0675">Receptor</keyword>
<dbReference type="PATRIC" id="fig|80854.5.peg.824"/>
<dbReference type="HOGENOM" id="CLU_1625213_0_0_6"/>
<gene>
    <name evidence="1" type="ORF">NVI5450_0497</name>
</gene>
<dbReference type="EMBL" id="FPLD01000014">
    <property type="protein sequence ID" value="SGY85262.1"/>
    <property type="molecule type" value="Genomic_DNA"/>
</dbReference>